<proteinExistence type="predicted"/>
<gene>
    <name evidence="4" type="ordered locus">CFF8240_1591</name>
</gene>
<dbReference type="KEGG" id="cff:CFF8240_1591"/>
<dbReference type="GeneID" id="61065408"/>
<dbReference type="SUPFAM" id="SSF53335">
    <property type="entry name" value="S-adenosyl-L-methionine-dependent methyltransferases"/>
    <property type="match status" value="1"/>
</dbReference>
<evidence type="ECO:0000256" key="1">
    <source>
        <dbReference type="ARBA" id="ARBA00022603"/>
    </source>
</evidence>
<keyword evidence="2 4" id="KW-0808">Transferase</keyword>
<keyword evidence="1 4" id="KW-0489">Methyltransferase</keyword>
<evidence type="ECO:0000256" key="3">
    <source>
        <dbReference type="ARBA" id="ARBA00022691"/>
    </source>
</evidence>
<dbReference type="HOGENOM" id="CLU_067676_1_2_7"/>
<dbReference type="RefSeq" id="WP_011732258.1">
    <property type="nucleotide sequence ID" value="NC_008599.1"/>
</dbReference>
<dbReference type="PROSITE" id="PS51682">
    <property type="entry name" value="SAM_OMT_I"/>
    <property type="match status" value="1"/>
</dbReference>
<dbReference type="EMBL" id="CP000487">
    <property type="protein sequence ID" value="ABK81710.1"/>
    <property type="molecule type" value="Genomic_DNA"/>
</dbReference>
<evidence type="ECO:0000313" key="4">
    <source>
        <dbReference type="EMBL" id="ABK81710.1"/>
    </source>
</evidence>
<dbReference type="InterPro" id="IPR029063">
    <property type="entry name" value="SAM-dependent_MTases_sf"/>
</dbReference>
<dbReference type="GO" id="GO:0008757">
    <property type="term" value="F:S-adenosylmethionine-dependent methyltransferase activity"/>
    <property type="evidence" value="ECO:0007669"/>
    <property type="project" value="TreeGrafter"/>
</dbReference>
<dbReference type="GO" id="GO:0032259">
    <property type="term" value="P:methylation"/>
    <property type="evidence" value="ECO:0007669"/>
    <property type="project" value="UniProtKB-KW"/>
</dbReference>
<sequence>MKEFDFFERMYPSQDVMLELYNEDKKIVDKKIYDIACKYSNTENKDFEFEFPTEFPGQQYMGSDCLERKLQEFILKMINANNALEIGTFVGASTINIAKFVSGQVDTIEKYDKFYNIAKRNIEKSEVKNINLINGDAIEILNSNKIGNNYDFIFLDGNKENYKEYFKIVKQKLNRGGVLMLDDAYFMGDILNIKPVTPKGIGVKKFLDYIKNDKDFITMLLPLQYGIFLAMRVN</sequence>
<accession>A0RR91</accession>
<organism evidence="4 5">
    <name type="scientific">Campylobacter fetus subsp. fetus (strain 82-40)</name>
    <dbReference type="NCBI Taxonomy" id="360106"/>
    <lineage>
        <taxon>Bacteria</taxon>
        <taxon>Pseudomonadati</taxon>
        <taxon>Campylobacterota</taxon>
        <taxon>Epsilonproteobacteria</taxon>
        <taxon>Campylobacterales</taxon>
        <taxon>Campylobacteraceae</taxon>
        <taxon>Campylobacter</taxon>
    </lineage>
</organism>
<dbReference type="Proteomes" id="UP000000760">
    <property type="component" value="Chromosome"/>
</dbReference>
<dbReference type="Gene3D" id="3.40.50.150">
    <property type="entry name" value="Vaccinia Virus protein VP39"/>
    <property type="match status" value="1"/>
</dbReference>
<keyword evidence="3" id="KW-0949">S-adenosyl-L-methionine</keyword>
<evidence type="ECO:0000256" key="2">
    <source>
        <dbReference type="ARBA" id="ARBA00022679"/>
    </source>
</evidence>
<dbReference type="InterPro" id="IPR050362">
    <property type="entry name" value="Cation-dep_OMT"/>
</dbReference>
<dbReference type="InterPro" id="IPR002935">
    <property type="entry name" value="SAM_O-MeTrfase"/>
</dbReference>
<evidence type="ECO:0000313" key="5">
    <source>
        <dbReference type="Proteomes" id="UP000000760"/>
    </source>
</evidence>
<reference evidence="5" key="1">
    <citation type="submission" date="2006-11" db="EMBL/GenBank/DDBJ databases">
        <title>Sequence of Campylobacter fetus subsp. fetus 82-40.</title>
        <authorList>
            <person name="Fouts D.E."/>
            <person name="Nelson K.E."/>
        </authorList>
    </citation>
    <scope>NUCLEOTIDE SEQUENCE [LARGE SCALE GENOMIC DNA]</scope>
    <source>
        <strain evidence="5">82-40</strain>
    </source>
</reference>
<dbReference type="GO" id="GO:0008171">
    <property type="term" value="F:O-methyltransferase activity"/>
    <property type="evidence" value="ECO:0007669"/>
    <property type="project" value="InterPro"/>
</dbReference>
<dbReference type="AlphaFoldDB" id="A0RR91"/>
<protein>
    <submittedName>
        <fullName evidence="4">Caffeoyl-CoA O-methyltransferase</fullName>
    </submittedName>
</protein>
<dbReference type="PANTHER" id="PTHR10509:SF14">
    <property type="entry name" value="CAFFEOYL-COA O-METHYLTRANSFERASE 3-RELATED"/>
    <property type="match status" value="1"/>
</dbReference>
<dbReference type="eggNOG" id="COG4122">
    <property type="taxonomic scope" value="Bacteria"/>
</dbReference>
<dbReference type="Pfam" id="PF01596">
    <property type="entry name" value="Methyltransf_3"/>
    <property type="match status" value="1"/>
</dbReference>
<dbReference type="PANTHER" id="PTHR10509">
    <property type="entry name" value="O-METHYLTRANSFERASE-RELATED"/>
    <property type="match status" value="1"/>
</dbReference>
<name>A0RR91_CAMFF</name>
<dbReference type="PATRIC" id="fig|360106.6.peg.1551"/>